<dbReference type="EnsemblPlants" id="PGSC0003DMT400096002">
    <property type="protein sequence ID" value="PGSC0003DMT400096002"/>
    <property type="gene ID" value="PGSC0003DMG400045573"/>
</dbReference>
<reference evidence="3" key="1">
    <citation type="journal article" date="2011" name="Nature">
        <title>Genome sequence and analysis of the tuber crop potato.</title>
        <authorList>
            <consortium name="The Potato Genome Sequencing Consortium"/>
        </authorList>
    </citation>
    <scope>NUCLEOTIDE SEQUENCE [LARGE SCALE GENOMIC DNA]</scope>
    <source>
        <strain evidence="3">cv. DM1-3 516 R44</strain>
    </source>
</reference>
<proteinExistence type="predicted"/>
<evidence type="ECO:0000256" key="1">
    <source>
        <dbReference type="SAM" id="MobiDB-lite"/>
    </source>
</evidence>
<reference evidence="2" key="2">
    <citation type="submission" date="2015-06" db="UniProtKB">
        <authorList>
            <consortium name="EnsemblPlants"/>
        </authorList>
    </citation>
    <scope>IDENTIFICATION</scope>
    <source>
        <strain evidence="2">DM1-3 516 R44</strain>
    </source>
</reference>
<dbReference type="HOGENOM" id="CLU_2188604_0_0_1"/>
<keyword evidence="3" id="KW-1185">Reference proteome</keyword>
<name>M1DXH9_SOLTU</name>
<protein>
    <submittedName>
        <fullName evidence="2">Uncharacterized protein</fullName>
    </submittedName>
</protein>
<dbReference type="InParanoid" id="M1DXH9"/>
<evidence type="ECO:0000313" key="3">
    <source>
        <dbReference type="Proteomes" id="UP000011115"/>
    </source>
</evidence>
<organism evidence="2 3">
    <name type="scientific">Solanum tuberosum</name>
    <name type="common">Potato</name>
    <dbReference type="NCBI Taxonomy" id="4113"/>
    <lineage>
        <taxon>Eukaryota</taxon>
        <taxon>Viridiplantae</taxon>
        <taxon>Streptophyta</taxon>
        <taxon>Embryophyta</taxon>
        <taxon>Tracheophyta</taxon>
        <taxon>Spermatophyta</taxon>
        <taxon>Magnoliopsida</taxon>
        <taxon>eudicotyledons</taxon>
        <taxon>Gunneridae</taxon>
        <taxon>Pentapetalae</taxon>
        <taxon>asterids</taxon>
        <taxon>lamiids</taxon>
        <taxon>Solanales</taxon>
        <taxon>Solanaceae</taxon>
        <taxon>Solanoideae</taxon>
        <taxon>Solaneae</taxon>
        <taxon>Solanum</taxon>
    </lineage>
</organism>
<accession>M1DXH9</accession>
<dbReference type="Proteomes" id="UP000011115">
    <property type="component" value="Unassembled WGS sequence"/>
</dbReference>
<dbReference type="Gramene" id="PGSC0003DMT400096002">
    <property type="protein sequence ID" value="PGSC0003DMT400096002"/>
    <property type="gene ID" value="PGSC0003DMG400045573"/>
</dbReference>
<feature type="region of interest" description="Disordered" evidence="1">
    <location>
        <begin position="47"/>
        <end position="109"/>
    </location>
</feature>
<feature type="compositionally biased region" description="Basic and acidic residues" evidence="1">
    <location>
        <begin position="91"/>
        <end position="103"/>
    </location>
</feature>
<dbReference type="PaxDb" id="4113-PGSC0003DMT400096002"/>
<sequence length="109" mass="11959">MLHQPCEFVAKLLDGMVEANKEAKEKHKLDALATQLNALSTRVIELEHGQLGAKRSRKAEKNDEAETRASPSTLGDSPKGFTPPSVLVLEALKENDQKGDERSSQCFAE</sequence>
<dbReference type="AlphaFoldDB" id="M1DXH9"/>
<evidence type="ECO:0000313" key="2">
    <source>
        <dbReference type="EnsemblPlants" id="PGSC0003DMT400096002"/>
    </source>
</evidence>